<gene>
    <name evidence="3" type="ORF">P1J78_12520</name>
</gene>
<evidence type="ECO:0000313" key="4">
    <source>
        <dbReference type="Proteomes" id="UP001220964"/>
    </source>
</evidence>
<comment type="caution">
    <text evidence="3">The sequence shown here is derived from an EMBL/GenBank/DDBJ whole genome shotgun (WGS) entry which is preliminary data.</text>
</comment>
<evidence type="ECO:0000256" key="2">
    <source>
        <dbReference type="SAM" id="MobiDB-lite"/>
    </source>
</evidence>
<feature type="region of interest" description="Disordered" evidence="2">
    <location>
        <begin position="1"/>
        <end position="41"/>
    </location>
</feature>
<reference evidence="3" key="1">
    <citation type="submission" date="2023-03" db="EMBL/GenBank/DDBJ databases">
        <title>Multiphase analysis and comparison of six strains from genera Psychromarinibacter, Lutimaribacter, and Maritimibacter, including a novel species: Psychromarinibacter sediminicola sp. nov.</title>
        <authorList>
            <person name="Wang Y.-H."/>
            <person name="Ye M.-Q."/>
            <person name="Du Z.-J."/>
        </authorList>
    </citation>
    <scope>NUCLEOTIDE SEQUENCE</scope>
    <source>
        <strain evidence="3">C21-152</strain>
    </source>
</reference>
<feature type="coiled-coil region" evidence="1">
    <location>
        <begin position="170"/>
        <end position="197"/>
    </location>
</feature>
<keyword evidence="4" id="KW-1185">Reference proteome</keyword>
<proteinExistence type="predicted"/>
<name>A0AAE3NT70_9RHOB</name>
<protein>
    <submittedName>
        <fullName evidence="3">Uncharacterized protein</fullName>
    </submittedName>
</protein>
<organism evidence="3 4">
    <name type="scientific">Psychromarinibacter sediminicola</name>
    <dbReference type="NCBI Taxonomy" id="3033385"/>
    <lineage>
        <taxon>Bacteria</taxon>
        <taxon>Pseudomonadati</taxon>
        <taxon>Pseudomonadota</taxon>
        <taxon>Alphaproteobacteria</taxon>
        <taxon>Rhodobacterales</taxon>
        <taxon>Paracoccaceae</taxon>
        <taxon>Psychromarinibacter</taxon>
    </lineage>
</organism>
<keyword evidence="1" id="KW-0175">Coiled coil</keyword>
<evidence type="ECO:0000256" key="1">
    <source>
        <dbReference type="SAM" id="Coils"/>
    </source>
</evidence>
<dbReference type="EMBL" id="JARGYC010000030">
    <property type="protein sequence ID" value="MDF0601561.1"/>
    <property type="molecule type" value="Genomic_DNA"/>
</dbReference>
<dbReference type="RefSeq" id="WP_275567702.1">
    <property type="nucleotide sequence ID" value="NZ_JARGYC010000030.1"/>
</dbReference>
<sequence length="216" mass="24627">MTTDRQRAANRANARKSTGPKSARGKRAAGQNAVKHGLTRPPPLNEVLRWVRIYLEDATVTMADLGEDPLSRAVLDLTQAEAQLERAYDAERRSTAELARYARTDKERDPRRLAADGVDLDDPAVLTFLLGRPLELEAGMSHKEKEKAKKVHEMDQETFRILLARSRGHLKKRADELERLQRYIRAAERRKREAFNVWFAARAEAADQNLQNEANF</sequence>
<evidence type="ECO:0000313" key="3">
    <source>
        <dbReference type="EMBL" id="MDF0601561.1"/>
    </source>
</evidence>
<dbReference type="AlphaFoldDB" id="A0AAE3NT70"/>
<dbReference type="Proteomes" id="UP001220964">
    <property type="component" value="Unassembled WGS sequence"/>
</dbReference>
<accession>A0AAE3NT70</accession>